<proteinExistence type="predicted"/>
<feature type="modified residue" description="4-aspartylphosphate" evidence="3">
    <location>
        <position position="54"/>
    </location>
</feature>
<dbReference type="SUPFAM" id="SSF52172">
    <property type="entry name" value="CheY-like"/>
    <property type="match status" value="1"/>
</dbReference>
<dbReference type="EMBL" id="FNFB01000016">
    <property type="protein sequence ID" value="SDL13431.1"/>
    <property type="molecule type" value="Genomic_DNA"/>
</dbReference>
<feature type="domain" description="Response regulatory" evidence="5">
    <location>
        <begin position="3"/>
        <end position="119"/>
    </location>
</feature>
<dbReference type="OrthoDB" id="9803630at2"/>
<dbReference type="InterPro" id="IPR058245">
    <property type="entry name" value="NreC/VraR/RcsB-like_REC"/>
</dbReference>
<evidence type="ECO:0000259" key="4">
    <source>
        <dbReference type="PROSITE" id="PS50043"/>
    </source>
</evidence>
<keyword evidence="7" id="KW-1185">Reference proteome</keyword>
<dbReference type="Pfam" id="PF00196">
    <property type="entry name" value="GerE"/>
    <property type="match status" value="1"/>
</dbReference>
<evidence type="ECO:0000256" key="2">
    <source>
        <dbReference type="ARBA" id="ARBA00023125"/>
    </source>
</evidence>
<dbReference type="PANTHER" id="PTHR43214:SF42">
    <property type="entry name" value="TRANSCRIPTIONAL REGULATORY PROTEIN DESR"/>
    <property type="match status" value="1"/>
</dbReference>
<dbReference type="STRING" id="683260.SAMN05421874_11684"/>
<dbReference type="SUPFAM" id="SSF46894">
    <property type="entry name" value="C-terminal effector domain of the bipartite response regulators"/>
    <property type="match status" value="1"/>
</dbReference>
<dbReference type="SMART" id="SM00421">
    <property type="entry name" value="HTH_LUXR"/>
    <property type="match status" value="1"/>
</dbReference>
<dbReference type="PROSITE" id="PS50043">
    <property type="entry name" value="HTH_LUXR_2"/>
    <property type="match status" value="1"/>
</dbReference>
<evidence type="ECO:0000259" key="5">
    <source>
        <dbReference type="PROSITE" id="PS50110"/>
    </source>
</evidence>
<dbReference type="PANTHER" id="PTHR43214">
    <property type="entry name" value="TWO-COMPONENT RESPONSE REGULATOR"/>
    <property type="match status" value="1"/>
</dbReference>
<dbReference type="Pfam" id="PF00072">
    <property type="entry name" value="Response_reg"/>
    <property type="match status" value="1"/>
</dbReference>
<dbReference type="InterPro" id="IPR039420">
    <property type="entry name" value="WalR-like"/>
</dbReference>
<keyword evidence="1 3" id="KW-0597">Phosphoprotein</keyword>
<dbReference type="PROSITE" id="PS50110">
    <property type="entry name" value="RESPONSE_REGULATORY"/>
    <property type="match status" value="1"/>
</dbReference>
<protein>
    <submittedName>
        <fullName evidence="6">Two-component system, NarL family, response regulator DesR</fullName>
    </submittedName>
</protein>
<dbReference type="GO" id="GO:0000160">
    <property type="term" value="P:phosphorelay signal transduction system"/>
    <property type="evidence" value="ECO:0007669"/>
    <property type="project" value="InterPro"/>
</dbReference>
<keyword evidence="2" id="KW-0238">DNA-binding</keyword>
<dbReference type="AlphaFoldDB" id="A0A1G9HKB3"/>
<dbReference type="CDD" id="cd17535">
    <property type="entry name" value="REC_NarL-like"/>
    <property type="match status" value="1"/>
</dbReference>
<dbReference type="SMART" id="SM00448">
    <property type="entry name" value="REC"/>
    <property type="match status" value="1"/>
</dbReference>
<dbReference type="InterPro" id="IPR011006">
    <property type="entry name" value="CheY-like_superfamily"/>
</dbReference>
<evidence type="ECO:0000313" key="6">
    <source>
        <dbReference type="EMBL" id="SDL13431.1"/>
    </source>
</evidence>
<organism evidence="6 7">
    <name type="scientific">Nonomuraea maritima</name>
    <dbReference type="NCBI Taxonomy" id="683260"/>
    <lineage>
        <taxon>Bacteria</taxon>
        <taxon>Bacillati</taxon>
        <taxon>Actinomycetota</taxon>
        <taxon>Actinomycetes</taxon>
        <taxon>Streptosporangiales</taxon>
        <taxon>Streptosporangiaceae</taxon>
        <taxon>Nonomuraea</taxon>
    </lineage>
</organism>
<dbReference type="InterPro" id="IPR016032">
    <property type="entry name" value="Sig_transdc_resp-reg_C-effctor"/>
</dbReference>
<dbReference type="Gene3D" id="3.40.50.2300">
    <property type="match status" value="1"/>
</dbReference>
<gene>
    <name evidence="6" type="ORF">SAMN05421874_11684</name>
</gene>
<dbReference type="InterPro" id="IPR000792">
    <property type="entry name" value="Tscrpt_reg_LuxR_C"/>
</dbReference>
<evidence type="ECO:0000256" key="3">
    <source>
        <dbReference type="PROSITE-ProRule" id="PRU00169"/>
    </source>
</evidence>
<evidence type="ECO:0000313" key="7">
    <source>
        <dbReference type="Proteomes" id="UP000198683"/>
    </source>
</evidence>
<dbReference type="Proteomes" id="UP000198683">
    <property type="component" value="Unassembled WGS sequence"/>
</dbReference>
<dbReference type="InterPro" id="IPR001789">
    <property type="entry name" value="Sig_transdc_resp-reg_receiver"/>
</dbReference>
<dbReference type="PRINTS" id="PR00038">
    <property type="entry name" value="HTHLUXR"/>
</dbReference>
<sequence>MIRVLIAEDHDLIRGALIALLSEEPDIRVVGEVNRGDAILPAVAESRPDVALLDIGLPGIDGLEAADRLRQLDRPPPVLILTSVGTQGNFERAMAAGVRGFLVKDAPAHRLTDAIRAVARGERVIDMELADDALDADADVDTNPLTPREVSVLAAVAAGEGIHQLSRRLGLSAHTVRNYLAAARLKTGGRTDEEAVRAAMVNGWLGVRTTAANG</sequence>
<name>A0A1G9HKB3_9ACTN</name>
<reference evidence="6 7" key="1">
    <citation type="submission" date="2016-10" db="EMBL/GenBank/DDBJ databases">
        <authorList>
            <person name="de Groot N.N."/>
        </authorList>
    </citation>
    <scope>NUCLEOTIDE SEQUENCE [LARGE SCALE GENOMIC DNA]</scope>
    <source>
        <strain evidence="6 7">CGMCC 4.5681</strain>
    </source>
</reference>
<dbReference type="GO" id="GO:0003677">
    <property type="term" value="F:DNA binding"/>
    <property type="evidence" value="ECO:0007669"/>
    <property type="project" value="UniProtKB-KW"/>
</dbReference>
<evidence type="ECO:0000256" key="1">
    <source>
        <dbReference type="ARBA" id="ARBA00022553"/>
    </source>
</evidence>
<feature type="domain" description="HTH luxR-type" evidence="4">
    <location>
        <begin position="138"/>
        <end position="203"/>
    </location>
</feature>
<accession>A0A1G9HKB3</accession>
<dbReference type="RefSeq" id="WP_090769255.1">
    <property type="nucleotide sequence ID" value="NZ_FNFB01000016.1"/>
</dbReference>
<dbReference type="GO" id="GO:0006355">
    <property type="term" value="P:regulation of DNA-templated transcription"/>
    <property type="evidence" value="ECO:0007669"/>
    <property type="project" value="InterPro"/>
</dbReference>